<gene>
    <name evidence="2" type="ORF">GCM10022262_37610</name>
</gene>
<dbReference type="PANTHER" id="PTHR43283">
    <property type="entry name" value="BETA-LACTAMASE-RELATED"/>
    <property type="match status" value="1"/>
</dbReference>
<protein>
    <submittedName>
        <fullName evidence="2">Serine hydrolase domain-containing protein</fullName>
    </submittedName>
</protein>
<keyword evidence="2" id="KW-0378">Hydrolase</keyword>
<evidence type="ECO:0000313" key="2">
    <source>
        <dbReference type="EMBL" id="GAA3510188.1"/>
    </source>
</evidence>
<dbReference type="Gene3D" id="3.40.710.10">
    <property type="entry name" value="DD-peptidase/beta-lactamase superfamily"/>
    <property type="match status" value="1"/>
</dbReference>
<proteinExistence type="predicted"/>
<name>A0ABP6UKI7_9MICO</name>
<accession>A0ABP6UKI7</accession>
<dbReference type="PANTHER" id="PTHR43283:SF3">
    <property type="entry name" value="BETA-LACTAMASE FAMILY PROTEIN (AFU_ORTHOLOGUE AFUA_5G07500)"/>
    <property type="match status" value="1"/>
</dbReference>
<dbReference type="SUPFAM" id="SSF56601">
    <property type="entry name" value="beta-lactamase/transpeptidase-like"/>
    <property type="match status" value="1"/>
</dbReference>
<organism evidence="2 3">
    <name type="scientific">Georgenia daeguensis</name>
    <dbReference type="NCBI Taxonomy" id="908355"/>
    <lineage>
        <taxon>Bacteria</taxon>
        <taxon>Bacillati</taxon>
        <taxon>Actinomycetota</taxon>
        <taxon>Actinomycetes</taxon>
        <taxon>Micrococcales</taxon>
        <taxon>Bogoriellaceae</taxon>
        <taxon>Georgenia</taxon>
    </lineage>
</organism>
<dbReference type="RefSeq" id="WP_345044715.1">
    <property type="nucleotide sequence ID" value="NZ_BAABBA010000027.1"/>
</dbReference>
<evidence type="ECO:0000313" key="3">
    <source>
        <dbReference type="Proteomes" id="UP001499841"/>
    </source>
</evidence>
<dbReference type="InterPro" id="IPR001466">
    <property type="entry name" value="Beta-lactam-related"/>
</dbReference>
<dbReference type="GO" id="GO:0016787">
    <property type="term" value="F:hydrolase activity"/>
    <property type="evidence" value="ECO:0007669"/>
    <property type="project" value="UniProtKB-KW"/>
</dbReference>
<reference evidence="3" key="1">
    <citation type="journal article" date="2019" name="Int. J. Syst. Evol. Microbiol.">
        <title>The Global Catalogue of Microorganisms (GCM) 10K type strain sequencing project: providing services to taxonomists for standard genome sequencing and annotation.</title>
        <authorList>
            <consortium name="The Broad Institute Genomics Platform"/>
            <consortium name="The Broad Institute Genome Sequencing Center for Infectious Disease"/>
            <person name="Wu L."/>
            <person name="Ma J."/>
        </authorList>
    </citation>
    <scope>NUCLEOTIDE SEQUENCE [LARGE SCALE GENOMIC DNA]</scope>
    <source>
        <strain evidence="3">JCM 17459</strain>
    </source>
</reference>
<feature type="domain" description="Beta-lactamase-related" evidence="1">
    <location>
        <begin position="34"/>
        <end position="384"/>
    </location>
</feature>
<evidence type="ECO:0000259" key="1">
    <source>
        <dbReference type="Pfam" id="PF00144"/>
    </source>
</evidence>
<keyword evidence="3" id="KW-1185">Reference proteome</keyword>
<sequence>MTTTTDLRPAAVPAVTTLDDVDSRALGRLTDEIARDIEAGSYDGVHVILARHGQVVLDETIGYAERATGRLLEPDAVFRVLSLTKAFTNAMAYRALGEGRLALSTRVVDLIPEFLGTDPFHMLRKDKINLAHLFTHRSGMPPTPNPGLGPDRFGNLADVIEALSRVDVLFEPGTNLNYAPSINHALMGEMVRRAYGAASFRDLARELIFEPLGMTRTSFGLPSALAEEAVPLKVYLPEGGFLSPEDIECLNRYITEDAEMPWVGSVSTAADVLTFAEMIRRKGEVDGEQLIAPAVLEQATTLQTGDMPNDLYAQMAVARGWEIPAGNFGLGFSLSGSGTAPNFFGPFTSPRTHGNYGAGSSLFWIDPERDLTLVFLSAGVMEESENVARFQKISTMAVAAAL</sequence>
<comment type="caution">
    <text evidence="2">The sequence shown here is derived from an EMBL/GenBank/DDBJ whole genome shotgun (WGS) entry which is preliminary data.</text>
</comment>
<dbReference type="EMBL" id="BAABBA010000027">
    <property type="protein sequence ID" value="GAA3510188.1"/>
    <property type="molecule type" value="Genomic_DNA"/>
</dbReference>
<dbReference type="Proteomes" id="UP001499841">
    <property type="component" value="Unassembled WGS sequence"/>
</dbReference>
<dbReference type="Pfam" id="PF00144">
    <property type="entry name" value="Beta-lactamase"/>
    <property type="match status" value="1"/>
</dbReference>
<dbReference type="InterPro" id="IPR012338">
    <property type="entry name" value="Beta-lactam/transpept-like"/>
</dbReference>
<dbReference type="InterPro" id="IPR050789">
    <property type="entry name" value="Diverse_Enzym_Activities"/>
</dbReference>